<sequence length="198" mass="22339">MEQDNSKQRRLGRWKMLAVLAVCAAPLAAAYFTYYVIKPTGRTNYGTLLDPRQYPMPRLGSSTLDGQPTEISAYQGKWLMLQVDSGNCEVACGKKLYDMRQLRTAQGKERDRVERVWLINDNAPLDTMLMREYDGTRMLRAPAAALQAWLPVEQGAALTDHIYIIDPLGNLMMRFPKDADANRIKRDLGKLLKASSIG</sequence>
<dbReference type="InterPro" id="IPR036249">
    <property type="entry name" value="Thioredoxin-like_sf"/>
</dbReference>
<organism evidence="1 2">
    <name type="scientific">Noviherbaspirillum sedimenti</name>
    <dbReference type="NCBI Taxonomy" id="2320865"/>
    <lineage>
        <taxon>Bacteria</taxon>
        <taxon>Pseudomonadati</taxon>
        <taxon>Pseudomonadota</taxon>
        <taxon>Betaproteobacteria</taxon>
        <taxon>Burkholderiales</taxon>
        <taxon>Oxalobacteraceae</taxon>
        <taxon>Noviherbaspirillum</taxon>
    </lineage>
</organism>
<gene>
    <name evidence="1" type="ORF">D3878_19810</name>
</gene>
<comment type="caution">
    <text evidence="1">The sequence shown here is derived from an EMBL/GenBank/DDBJ whole genome shotgun (WGS) entry which is preliminary data.</text>
</comment>
<dbReference type="SUPFAM" id="SSF52833">
    <property type="entry name" value="Thioredoxin-like"/>
    <property type="match status" value="1"/>
</dbReference>
<dbReference type="EMBL" id="QYUQ01000002">
    <property type="protein sequence ID" value="RJG03562.1"/>
    <property type="molecule type" value="Genomic_DNA"/>
</dbReference>
<keyword evidence="2" id="KW-1185">Reference proteome</keyword>
<dbReference type="OrthoDB" id="9180342at2"/>
<reference evidence="2" key="1">
    <citation type="submission" date="2018-09" db="EMBL/GenBank/DDBJ databases">
        <authorList>
            <person name="Zhu H."/>
        </authorList>
    </citation>
    <scope>NUCLEOTIDE SEQUENCE [LARGE SCALE GENOMIC DNA]</scope>
    <source>
        <strain evidence="2">K1S02-23</strain>
    </source>
</reference>
<protein>
    <submittedName>
        <fullName evidence="1">Cytochrome C oxidase subunit I</fullName>
    </submittedName>
</protein>
<name>A0A3A3GAC8_9BURK</name>
<evidence type="ECO:0000313" key="2">
    <source>
        <dbReference type="Proteomes" id="UP000266327"/>
    </source>
</evidence>
<evidence type="ECO:0000313" key="1">
    <source>
        <dbReference type="EMBL" id="RJG03562.1"/>
    </source>
</evidence>
<dbReference type="AlphaFoldDB" id="A0A3A3GAC8"/>
<accession>A0A3A3GAC8</accession>
<proteinExistence type="predicted"/>
<dbReference type="Proteomes" id="UP000266327">
    <property type="component" value="Unassembled WGS sequence"/>
</dbReference>